<evidence type="ECO:0000313" key="4">
    <source>
        <dbReference type="Proteomes" id="UP001144805"/>
    </source>
</evidence>
<dbReference type="Gene3D" id="3.40.50.720">
    <property type="entry name" value="NAD(P)-binding Rossmann-like Domain"/>
    <property type="match status" value="1"/>
</dbReference>
<dbReference type="PROSITE" id="PS50943">
    <property type="entry name" value="HTH_CROC1"/>
    <property type="match status" value="1"/>
</dbReference>
<dbReference type="GO" id="GO:0000166">
    <property type="term" value="F:nucleotide binding"/>
    <property type="evidence" value="ECO:0007669"/>
    <property type="project" value="InterPro"/>
</dbReference>
<dbReference type="SUPFAM" id="SSF55347">
    <property type="entry name" value="Glyceraldehyde-3-phosphate dehydrogenase-like, C-terminal domain"/>
    <property type="match status" value="1"/>
</dbReference>
<dbReference type="Proteomes" id="UP001144805">
    <property type="component" value="Unassembled WGS sequence"/>
</dbReference>
<keyword evidence="4" id="KW-1185">Reference proteome</keyword>
<dbReference type="GO" id="GO:0016491">
    <property type="term" value="F:oxidoreductase activity"/>
    <property type="evidence" value="ECO:0007669"/>
    <property type="project" value="UniProtKB-KW"/>
</dbReference>
<evidence type="ECO:0000313" key="3">
    <source>
        <dbReference type="EMBL" id="MCX5567883.1"/>
    </source>
</evidence>
<dbReference type="PANTHER" id="PTHR43818:SF11">
    <property type="entry name" value="BCDNA.GH03377"/>
    <property type="match status" value="1"/>
</dbReference>
<dbReference type="InterPro" id="IPR050463">
    <property type="entry name" value="Gfo/Idh/MocA_oxidrdct_glycsds"/>
</dbReference>
<dbReference type="Gene3D" id="3.30.360.10">
    <property type="entry name" value="Dihydrodipicolinate Reductase, domain 2"/>
    <property type="match status" value="1"/>
</dbReference>
<dbReference type="InterPro" id="IPR000683">
    <property type="entry name" value="Gfo/Idh/MocA-like_OxRdtase_N"/>
</dbReference>
<dbReference type="Pfam" id="PF01408">
    <property type="entry name" value="GFO_IDH_MocA"/>
    <property type="match status" value="1"/>
</dbReference>
<sequence>MTKPIRAGVISAGAWSQSSHLPTLAAHPDVDLLALSSPNAETAQKLAAAFDVPHAFADWRDVLAEKPDIVVVSSPPVAHEEQVIAALEAGAHVLVEKPFALEGGAARRMRDTAERVGRVLLVGFGWPAAPCFALSKQLIDAGEIGAIEHLTMHLAVNTRALLMGGTDGGWGGDGSSAASTYTDRRISGGGSAAVSMSHQLGLIEWLAGEPIVALNASTYPPGREIDLHATVNAEFAGGGSAAISSASTHPYLARPQWHMALYGSKGQIWLDSVADHVRLVRANGDVVEYNPVEASGVYDAGAPTKALIACAQGAPAPTGLTAELAAHVVAVTDAIYESARTGEKIRIPTE</sequence>
<protein>
    <submittedName>
        <fullName evidence="3">Gfo/Idh/MocA family oxidoreductase</fullName>
    </submittedName>
</protein>
<proteinExistence type="predicted"/>
<feature type="domain" description="HTH cro/C1-type" evidence="2">
    <location>
        <begin position="36"/>
        <end position="57"/>
    </location>
</feature>
<dbReference type="InterPro" id="IPR001387">
    <property type="entry name" value="Cro/C1-type_HTH"/>
</dbReference>
<dbReference type="PANTHER" id="PTHR43818">
    <property type="entry name" value="BCDNA.GH03377"/>
    <property type="match status" value="1"/>
</dbReference>
<organism evidence="3 4">
    <name type="scientific">Kaistia nematophila</name>
    <dbReference type="NCBI Taxonomy" id="2994654"/>
    <lineage>
        <taxon>Bacteria</taxon>
        <taxon>Pseudomonadati</taxon>
        <taxon>Pseudomonadota</taxon>
        <taxon>Alphaproteobacteria</taxon>
        <taxon>Hyphomicrobiales</taxon>
        <taxon>Kaistiaceae</taxon>
        <taxon>Kaistia</taxon>
    </lineage>
</organism>
<evidence type="ECO:0000256" key="1">
    <source>
        <dbReference type="ARBA" id="ARBA00023002"/>
    </source>
</evidence>
<dbReference type="InterPro" id="IPR036291">
    <property type="entry name" value="NAD(P)-bd_dom_sf"/>
</dbReference>
<reference evidence="3" key="1">
    <citation type="submission" date="2022-11" db="EMBL/GenBank/DDBJ databases">
        <title>Biodiversity and phylogenetic relationships of bacteria.</title>
        <authorList>
            <person name="Machado R.A.R."/>
            <person name="Bhat A."/>
            <person name="Loulou A."/>
            <person name="Kallel S."/>
        </authorList>
    </citation>
    <scope>NUCLEOTIDE SEQUENCE</scope>
    <source>
        <strain evidence="3">K-TC2</strain>
    </source>
</reference>
<keyword evidence="1" id="KW-0560">Oxidoreductase</keyword>
<comment type="caution">
    <text evidence="3">The sequence shown here is derived from an EMBL/GenBank/DDBJ whole genome shotgun (WGS) entry which is preliminary data.</text>
</comment>
<gene>
    <name evidence="3" type="ORF">OSH07_01610</name>
</gene>
<name>A0A9X3E1C1_9HYPH</name>
<evidence type="ECO:0000259" key="2">
    <source>
        <dbReference type="PROSITE" id="PS50943"/>
    </source>
</evidence>
<dbReference type="AlphaFoldDB" id="A0A9X3E1C1"/>
<dbReference type="Pfam" id="PF22725">
    <property type="entry name" value="GFO_IDH_MocA_C3"/>
    <property type="match status" value="1"/>
</dbReference>
<accession>A0A9X3E1C1</accession>
<dbReference type="EMBL" id="JAPKNK010000001">
    <property type="protein sequence ID" value="MCX5567883.1"/>
    <property type="molecule type" value="Genomic_DNA"/>
</dbReference>
<dbReference type="InterPro" id="IPR055170">
    <property type="entry name" value="GFO_IDH_MocA-like_dom"/>
</dbReference>
<dbReference type="RefSeq" id="WP_266336855.1">
    <property type="nucleotide sequence ID" value="NZ_JAPKNK010000001.1"/>
</dbReference>
<dbReference type="SUPFAM" id="SSF51735">
    <property type="entry name" value="NAD(P)-binding Rossmann-fold domains"/>
    <property type="match status" value="1"/>
</dbReference>